<gene>
    <name evidence="1" type="ORF">BET10_15065</name>
</gene>
<comment type="caution">
    <text evidence="1">The sequence shown here is derived from an EMBL/GenBank/DDBJ whole genome shotgun (WGS) entry which is preliminary data.</text>
</comment>
<evidence type="ECO:0000313" key="2">
    <source>
        <dbReference type="Proteomes" id="UP000179786"/>
    </source>
</evidence>
<protein>
    <submittedName>
        <fullName evidence="1">Uncharacterized protein</fullName>
    </submittedName>
</protein>
<keyword evidence="2" id="KW-1185">Reference proteome</keyword>
<proteinExistence type="predicted"/>
<dbReference type="EMBL" id="MKJU01000027">
    <property type="protein sequence ID" value="OHU90092.1"/>
    <property type="molecule type" value="Genomic_DNA"/>
</dbReference>
<dbReference type="Proteomes" id="UP000179786">
    <property type="component" value="Unassembled WGS sequence"/>
</dbReference>
<dbReference type="OrthoDB" id="8263000at2"/>
<dbReference type="AlphaFoldDB" id="A0A1S1MTB5"/>
<name>A0A1S1MTB5_9GAMM</name>
<accession>A0A1S1MTB5</accession>
<evidence type="ECO:0000313" key="1">
    <source>
        <dbReference type="EMBL" id="OHU90092.1"/>
    </source>
</evidence>
<dbReference type="STRING" id="1859457.BET10_15065"/>
<dbReference type="RefSeq" id="WP_070986060.1">
    <property type="nucleotide sequence ID" value="NZ_MKJU01000027.1"/>
</dbReference>
<sequence>MSESAAMSLDTLVQQNSISSGPLPEALQFTFLKNTGINTLKALAGSQWSNYNDSDPGVTILEQIVFALTELGYVNTFDIADVLTQPDGSIDYQQQFYAIDEILTTGPVSASDYRKLVVDTLDDIDNVYLQPLSVDEQLTGLYQVWLYAHQLFTLQEGVTVAQQALCSAVYQLLNKNRNVGEYFLMPQVLHQQSITLSGEVLLTQDANPEQVYVDIVQALADYVSPQVKRVGYQQACTSEESAEQIFDGPKLQNGWMLGSNPLGSKRSVVQKVELITLISQVSGVTAVESFTLNGQTDVNSVTIAPDSIAQLEPDASFTLIQHQAPLNMQPWQQTNLLSQIELHCQNQSIAAQVDLTPKKPTGRYRDIESYYSIQNTFPDIYAVGVNSLESDASEHRVAQSRQLKGYLLLFDQVLANQFSQLANLSNLFTFGFDIVPTSQQPFYLQGHGDKSSQPPAIPSQSFIRSYFYQPLYEVPDVQALLKGQQQYQFFYPDDPSDTAQRNALAWQRFKDDPFNQYNHGLSQIVENQQEAQQRRDSMLSHLLARQGEPADLYNDIIDASQWYGSKLQTRIIVKSIWLQNLQQLSYRRVQALQFALAQVLPPPGRYRLSFNQYKQLIASKSPDFGKIISGVYQQAFPDKGQLARAIASLLMKQLAKHAKSKGKDGKIDTSKVVKQSRALASSIPLVDGNQQLLENVQQRLMLDGQYNAQALDAYGKLTSQDFANFSVFELKLDLLIGFAAHLRTLAAALVTLINDPDFAAWLEQATTVEERDSTQPTSFNIDDIVATRGADTLNISISGQQVMTLVNPETSWQVTNIQQYIDQLAWLSGYRKGMLLIEHTLLQSAAVQVALQTADSDDWYYLASSLVLPDYVCLVHQPKFIYCIRAIQQLHWPSHVTLTLLTANVSQLSELVTNYCQWFNQQRLIERHPIQGSQGAQQALSDGLKDKLQHLQEVVDDDV</sequence>
<organism evidence="1 2">
    <name type="scientific">Pseudoalteromonas amylolytica</name>
    <dbReference type="NCBI Taxonomy" id="1859457"/>
    <lineage>
        <taxon>Bacteria</taxon>
        <taxon>Pseudomonadati</taxon>
        <taxon>Pseudomonadota</taxon>
        <taxon>Gammaproteobacteria</taxon>
        <taxon>Alteromonadales</taxon>
        <taxon>Pseudoalteromonadaceae</taxon>
        <taxon>Pseudoalteromonas</taxon>
    </lineage>
</organism>
<reference evidence="1 2" key="1">
    <citation type="submission" date="2016-09" db="EMBL/GenBank/DDBJ databases">
        <title>Pseudoalteromonas amylolytica sp. nov., isolated from the surface seawater.</title>
        <authorList>
            <person name="Wu Y.-H."/>
            <person name="Cheng H."/>
            <person name="Jin X.-B."/>
            <person name="Wang C.-S."/>
            <person name="Xu X.-W."/>
        </authorList>
    </citation>
    <scope>NUCLEOTIDE SEQUENCE [LARGE SCALE GENOMIC DNA]</scope>
    <source>
        <strain evidence="1 2">JW1</strain>
    </source>
</reference>